<dbReference type="RefSeq" id="WP_142898235.1">
    <property type="nucleotide sequence ID" value="NZ_ML660058.1"/>
</dbReference>
<keyword evidence="4 6" id="KW-0067">ATP-binding</keyword>
<dbReference type="GO" id="GO:0043190">
    <property type="term" value="C:ATP-binding cassette (ABC) transporter complex"/>
    <property type="evidence" value="ECO:0007669"/>
    <property type="project" value="InterPro"/>
</dbReference>
<dbReference type="InterPro" id="IPR008995">
    <property type="entry name" value="Mo/tungstate-bd_C_term_dom"/>
</dbReference>
<dbReference type="FunFam" id="3.40.50.300:FF:000042">
    <property type="entry name" value="Maltose/maltodextrin ABC transporter, ATP-binding protein"/>
    <property type="match status" value="1"/>
</dbReference>
<dbReference type="GO" id="GO:0016887">
    <property type="term" value="F:ATP hydrolysis activity"/>
    <property type="evidence" value="ECO:0007669"/>
    <property type="project" value="InterPro"/>
</dbReference>
<feature type="domain" description="ABC transporter" evidence="5">
    <location>
        <begin position="3"/>
        <end position="237"/>
    </location>
</feature>
<keyword evidence="2" id="KW-0813">Transport</keyword>
<protein>
    <submittedName>
        <fullName evidence="6">ABC transporter ATP-binding protein</fullName>
    </submittedName>
</protein>
<evidence type="ECO:0000256" key="3">
    <source>
        <dbReference type="ARBA" id="ARBA00022741"/>
    </source>
</evidence>
<dbReference type="PROSITE" id="PS00211">
    <property type="entry name" value="ABC_TRANSPORTER_1"/>
    <property type="match status" value="1"/>
</dbReference>
<comment type="similarity">
    <text evidence="1">Belongs to the ABC transporter superfamily.</text>
</comment>
<comment type="caution">
    <text evidence="6">The sequence shown here is derived from an EMBL/GenBank/DDBJ whole genome shotgun (WGS) entry which is preliminary data.</text>
</comment>
<dbReference type="PANTHER" id="PTHR42781">
    <property type="entry name" value="SPERMIDINE/PUTRESCINE IMPORT ATP-BINDING PROTEIN POTA"/>
    <property type="match status" value="1"/>
</dbReference>
<dbReference type="InterPro" id="IPR003439">
    <property type="entry name" value="ABC_transporter-like_ATP-bd"/>
</dbReference>
<dbReference type="InterPro" id="IPR017871">
    <property type="entry name" value="ABC_transporter-like_CS"/>
</dbReference>
<dbReference type="SMART" id="SM00382">
    <property type="entry name" value="AAA"/>
    <property type="match status" value="1"/>
</dbReference>
<dbReference type="Gene3D" id="2.40.50.100">
    <property type="match status" value="1"/>
</dbReference>
<keyword evidence="3" id="KW-0547">Nucleotide-binding</keyword>
<evidence type="ECO:0000256" key="1">
    <source>
        <dbReference type="ARBA" id="ARBA00005417"/>
    </source>
</evidence>
<evidence type="ECO:0000256" key="4">
    <source>
        <dbReference type="ARBA" id="ARBA00022840"/>
    </source>
</evidence>
<dbReference type="SUPFAM" id="SSF50331">
    <property type="entry name" value="MOP-like"/>
    <property type="match status" value="1"/>
</dbReference>
<dbReference type="AlphaFoldDB" id="A0A545TKY9"/>
<dbReference type="PANTHER" id="PTHR42781:SF4">
    <property type="entry name" value="SPERMIDINE_PUTRESCINE IMPORT ATP-BINDING PROTEIN POTA"/>
    <property type="match status" value="1"/>
</dbReference>
<dbReference type="InterPro" id="IPR027417">
    <property type="entry name" value="P-loop_NTPase"/>
</dbReference>
<accession>A0A545TKY9</accession>
<keyword evidence="7" id="KW-1185">Reference proteome</keyword>
<dbReference type="InterPro" id="IPR050093">
    <property type="entry name" value="ABC_SmlMolc_Importer"/>
</dbReference>
<dbReference type="Pfam" id="PF00005">
    <property type="entry name" value="ABC_tran"/>
    <property type="match status" value="1"/>
</dbReference>
<dbReference type="Gene3D" id="3.40.50.300">
    <property type="entry name" value="P-loop containing nucleotide triphosphate hydrolases"/>
    <property type="match status" value="1"/>
</dbReference>
<name>A0A545TKY9_9PROT</name>
<dbReference type="PROSITE" id="PS50893">
    <property type="entry name" value="ABC_TRANSPORTER_2"/>
    <property type="match status" value="1"/>
</dbReference>
<organism evidence="6 7">
    <name type="scientific">Denitrobaculum tricleocarpae</name>
    <dbReference type="NCBI Taxonomy" id="2591009"/>
    <lineage>
        <taxon>Bacteria</taxon>
        <taxon>Pseudomonadati</taxon>
        <taxon>Pseudomonadota</taxon>
        <taxon>Alphaproteobacteria</taxon>
        <taxon>Rhodospirillales</taxon>
        <taxon>Rhodospirillaceae</taxon>
        <taxon>Denitrobaculum</taxon>
    </lineage>
</organism>
<dbReference type="Pfam" id="PF08402">
    <property type="entry name" value="TOBE_2"/>
    <property type="match status" value="1"/>
</dbReference>
<sequence>MSITLSDVTKSFGTEKVLDAVSLEIAAGEFFAVLGPSGCGKTTLLRLAAGLESLDSGSITIGGRPVAGDGLHVAPEDRNVGVVFQSYALWPHMSVEANVGFPLEAAGAGKRAALDQAQRHLSTVELEAFARRKPAELSGGQRQRVALARCLAQGAETILMDEPLANLDPHLRATMEEELARFHRASRTTVLYITHDQREAMALADRLAVMWQGQILQVGAPSEIYRRPASERVARFIGRSAILDGEVLNRNGRDEALIRIGGLEVAATSSAVANVCHNEKKPARILVRPEDVVLDPERAAVTAIAERVAYRGGFWEVAARLEGLETLLALNLPERVSPGDSLPLYLKRAWLLPES</sequence>
<dbReference type="Proteomes" id="UP000315252">
    <property type="component" value="Unassembled WGS sequence"/>
</dbReference>
<dbReference type="OrthoDB" id="9790614at2"/>
<proteinExistence type="inferred from homology"/>
<evidence type="ECO:0000313" key="6">
    <source>
        <dbReference type="EMBL" id="TQV77892.1"/>
    </source>
</evidence>
<reference evidence="6 7" key="1">
    <citation type="submission" date="2019-06" db="EMBL/GenBank/DDBJ databases">
        <title>Whole genome sequence for Rhodospirillaceae sp. R148.</title>
        <authorList>
            <person name="Wang G."/>
        </authorList>
    </citation>
    <scope>NUCLEOTIDE SEQUENCE [LARGE SCALE GENOMIC DNA]</scope>
    <source>
        <strain evidence="6 7">R148</strain>
    </source>
</reference>
<dbReference type="GO" id="GO:0005524">
    <property type="term" value="F:ATP binding"/>
    <property type="evidence" value="ECO:0007669"/>
    <property type="project" value="UniProtKB-KW"/>
</dbReference>
<dbReference type="EMBL" id="VHSH01000007">
    <property type="protein sequence ID" value="TQV77892.1"/>
    <property type="molecule type" value="Genomic_DNA"/>
</dbReference>
<dbReference type="GO" id="GO:0140359">
    <property type="term" value="F:ABC-type transporter activity"/>
    <property type="evidence" value="ECO:0007669"/>
    <property type="project" value="UniProtKB-ARBA"/>
</dbReference>
<evidence type="ECO:0000313" key="7">
    <source>
        <dbReference type="Proteomes" id="UP000315252"/>
    </source>
</evidence>
<dbReference type="InterPro" id="IPR013611">
    <property type="entry name" value="Transp-assoc_OB_typ2"/>
</dbReference>
<evidence type="ECO:0000259" key="5">
    <source>
        <dbReference type="PROSITE" id="PS50893"/>
    </source>
</evidence>
<dbReference type="SUPFAM" id="SSF52540">
    <property type="entry name" value="P-loop containing nucleoside triphosphate hydrolases"/>
    <property type="match status" value="1"/>
</dbReference>
<gene>
    <name evidence="6" type="ORF">FKG95_20335</name>
</gene>
<evidence type="ECO:0000256" key="2">
    <source>
        <dbReference type="ARBA" id="ARBA00022448"/>
    </source>
</evidence>
<dbReference type="InterPro" id="IPR003593">
    <property type="entry name" value="AAA+_ATPase"/>
</dbReference>